<dbReference type="KEGG" id="hmp:K6T50_00645"/>
<protein>
    <submittedName>
        <fullName evidence="2">Uncharacterized protein</fullName>
    </submittedName>
</protein>
<evidence type="ECO:0000313" key="2">
    <source>
        <dbReference type="EMBL" id="QZP37722.1"/>
    </source>
</evidence>
<feature type="transmembrane region" description="Helical" evidence="1">
    <location>
        <begin position="41"/>
        <end position="63"/>
    </location>
</feature>
<dbReference type="RefSeq" id="WP_222607530.1">
    <property type="nucleotide sequence ID" value="NZ_CP081958.1"/>
</dbReference>
<gene>
    <name evidence="2" type="ORF">K6T50_00645</name>
</gene>
<feature type="transmembrane region" description="Helical" evidence="1">
    <location>
        <begin position="75"/>
        <end position="94"/>
    </location>
</feature>
<dbReference type="Proteomes" id="UP000826254">
    <property type="component" value="Chromosome"/>
</dbReference>
<evidence type="ECO:0000256" key="1">
    <source>
        <dbReference type="SAM" id="Phobius"/>
    </source>
</evidence>
<keyword evidence="1" id="KW-0812">Transmembrane</keyword>
<dbReference type="EMBL" id="CP081958">
    <property type="protein sequence ID" value="QZP37722.1"/>
    <property type="molecule type" value="Genomic_DNA"/>
</dbReference>
<dbReference type="GeneID" id="67176605"/>
<accession>A0A8T8WCX4</accession>
<dbReference type="AlphaFoldDB" id="A0A8T8WCX4"/>
<keyword evidence="1" id="KW-0472">Membrane</keyword>
<reference evidence="2 3" key="1">
    <citation type="journal article" date="2021" name="Int. J. Syst. Evol. Microbiol.">
        <title>Halobaculum halophilum sp. nov. and Halobaculum salinum sp. nov., isolated from salt lake and saline soil.</title>
        <authorList>
            <person name="Cui H.L."/>
            <person name="Shi X.W."/>
            <person name="Yin X.M."/>
            <person name="Yang X.Y."/>
            <person name="Hou J."/>
            <person name="Zhu L."/>
        </authorList>
    </citation>
    <scope>NUCLEOTIDE SEQUENCE [LARGE SCALE GENOMIC DNA]</scope>
    <source>
        <strain evidence="2 3">NBRC 109044</strain>
    </source>
</reference>
<name>A0A8T8WCX4_9EURY</name>
<evidence type="ECO:0000313" key="3">
    <source>
        <dbReference type="Proteomes" id="UP000826254"/>
    </source>
</evidence>
<organism evidence="2 3">
    <name type="scientific">Halobaculum magnesiiphilum</name>
    <dbReference type="NCBI Taxonomy" id="1017351"/>
    <lineage>
        <taxon>Archaea</taxon>
        <taxon>Methanobacteriati</taxon>
        <taxon>Methanobacteriota</taxon>
        <taxon>Stenosarchaea group</taxon>
        <taxon>Halobacteria</taxon>
        <taxon>Halobacteriales</taxon>
        <taxon>Haloferacaceae</taxon>
        <taxon>Halobaculum</taxon>
    </lineage>
</organism>
<sequence>MRRRSAVAALAAALAFASLSRGVLAHPGHPAATPSGPLAGASPTGIGIGLAGVLLASGVLLLAHEGVLTERTRSAGVGVGAVLTVLGAFVAFVHF</sequence>
<proteinExistence type="predicted"/>
<keyword evidence="3" id="KW-1185">Reference proteome</keyword>
<keyword evidence="1" id="KW-1133">Transmembrane helix</keyword>